<dbReference type="EMBL" id="AP018795">
    <property type="protein sequence ID" value="BBF66459.1"/>
    <property type="molecule type" value="Genomic_DNA"/>
</dbReference>
<dbReference type="KEGG" id="afj:AFERRID_25000"/>
<reference evidence="3 4" key="1">
    <citation type="journal article" date="2018" name="Microbiol. Resour. Announc.">
        <title>Complete Genome Sequence of Acidithiobacillus ferridurans JCM 18981.</title>
        <authorList>
            <person name="Miyauchi T."/>
            <person name="Kouzuma A."/>
            <person name="Abe T."/>
            <person name="Watanabe K."/>
        </authorList>
    </citation>
    <scope>NUCLEOTIDE SEQUENCE [LARGE SCALE GENOMIC DNA]</scope>
    <source>
        <strain evidence="4">ATCC 33020 / DSM 29468 / JCM 18981 / 11Fe</strain>
        <strain evidence="3">JCM 18981</strain>
    </source>
</reference>
<feature type="signal peptide" evidence="1">
    <location>
        <begin position="1"/>
        <end position="24"/>
    </location>
</feature>
<keyword evidence="1" id="KW-0732">Signal</keyword>
<accession>A0A2Z6ILS4</accession>
<organism evidence="3 4">
    <name type="scientific">Acidithiobacillus ferridurans</name>
    <dbReference type="NCBI Taxonomy" id="1232575"/>
    <lineage>
        <taxon>Bacteria</taxon>
        <taxon>Pseudomonadati</taxon>
        <taxon>Pseudomonadota</taxon>
        <taxon>Acidithiobacillia</taxon>
        <taxon>Acidithiobacillales</taxon>
        <taxon>Acidithiobacillaceae</taxon>
        <taxon>Acidithiobacillus</taxon>
    </lineage>
</organism>
<dbReference type="Proteomes" id="UP000280188">
    <property type="component" value="Chromosome"/>
</dbReference>
<gene>
    <name evidence="2" type="ORF">AFERRID_25000</name>
    <name evidence="3" type="ORF">AFERRID_26770</name>
</gene>
<evidence type="ECO:0000313" key="2">
    <source>
        <dbReference type="EMBL" id="BBF66282.1"/>
    </source>
</evidence>
<evidence type="ECO:0000313" key="3">
    <source>
        <dbReference type="EMBL" id="BBF66459.1"/>
    </source>
</evidence>
<proteinExistence type="predicted"/>
<feature type="chain" id="PRO_5044073120" description="DUF4142 domain-containing protein" evidence="1">
    <location>
        <begin position="25"/>
        <end position="165"/>
    </location>
</feature>
<evidence type="ECO:0000256" key="1">
    <source>
        <dbReference type="SAM" id="SignalP"/>
    </source>
</evidence>
<name>A0A2Z6ILS4_ACIFI</name>
<evidence type="ECO:0000313" key="4">
    <source>
        <dbReference type="Proteomes" id="UP000280188"/>
    </source>
</evidence>
<dbReference type="KEGG" id="afj:AFERRID_26770"/>
<dbReference type="RefSeq" id="WP_126605333.1">
    <property type="nucleotide sequence ID" value="NZ_AP018795.1"/>
</dbReference>
<dbReference type="EMBL" id="AP018795">
    <property type="protein sequence ID" value="BBF66282.1"/>
    <property type="molecule type" value="Genomic_DNA"/>
</dbReference>
<dbReference type="AlphaFoldDB" id="A0A2Z6ILS4"/>
<evidence type="ECO:0008006" key="5">
    <source>
        <dbReference type="Google" id="ProtNLM"/>
    </source>
</evidence>
<keyword evidence="4" id="KW-1185">Reference proteome</keyword>
<sequence length="165" mass="18751">MKPYRLVSYVGAALLLIGAVPAYAASRVQTSPMSAVKLKQEVKYFGEHSFDFFSIFKRYHPGPYWILHHAKQLHLTVAQIQQEKPLHVSMAKSTFADNSALRKAYKQYALDASVVQPSLLKIKRDIDAIGKAQTRLAWEMVPYHLKAYSLLNSTQKVLYRKLAAQ</sequence>
<protein>
    <recommendedName>
        <fullName evidence="5">DUF4142 domain-containing protein</fullName>
    </recommendedName>
</protein>